<sequence length="321" mass="36450">MKLNKDALTGINKRKLKMFLFFLLCSFLSWTISKLSDSYESNVKFKVVYTNLPDSLLLDPEVSPQLPAKVKASGFTYLGYAISAKPIALNLQSLKVNQGDYYLNDTEVRRQLNNALSGGITLIDVLENEHLVAAYQVDSKKIPVELDLDLNLAPNYFIQDGLKITPDSLVIKGPKQQLIKIDKAKTEPLRLQSVNQNFKREVAILPFDESFNNVEITKQVITVSGLVEKFSEKEFMVNIKPLHVPEGYELKMFPNRVKLVCKANVKQLKELDANDFDVFVDYATKEDTEGQTLYVEMGKDPEGVYSVRLLDNKVEFILEKQ</sequence>
<dbReference type="PANTHER" id="PTHR37804:SF1">
    <property type="entry name" value="CDAA REGULATORY PROTEIN CDAR"/>
    <property type="match status" value="1"/>
</dbReference>
<name>A0A1V6LT62_9FLAO</name>
<dbReference type="InterPro" id="IPR012505">
    <property type="entry name" value="YbbR"/>
</dbReference>
<dbReference type="EMBL" id="MTBC01000003">
    <property type="protein sequence ID" value="OQD43373.1"/>
    <property type="molecule type" value="Genomic_DNA"/>
</dbReference>
<keyword evidence="2" id="KW-1185">Reference proteome</keyword>
<dbReference type="Pfam" id="PF07949">
    <property type="entry name" value="YbbR"/>
    <property type="match status" value="1"/>
</dbReference>
<protein>
    <recommendedName>
        <fullName evidence="3">YbbR-like domain-containing protein</fullName>
    </recommendedName>
</protein>
<dbReference type="Proteomes" id="UP000191680">
    <property type="component" value="Unassembled WGS sequence"/>
</dbReference>
<evidence type="ECO:0008006" key="3">
    <source>
        <dbReference type="Google" id="ProtNLM"/>
    </source>
</evidence>
<comment type="caution">
    <text evidence="1">The sequence shown here is derived from an EMBL/GenBank/DDBJ whole genome shotgun (WGS) entry which is preliminary data.</text>
</comment>
<dbReference type="PANTHER" id="PTHR37804">
    <property type="entry name" value="CDAA REGULATORY PROTEIN CDAR"/>
    <property type="match status" value="1"/>
</dbReference>
<dbReference type="InterPro" id="IPR053154">
    <property type="entry name" value="c-di-AMP_regulator"/>
</dbReference>
<dbReference type="Gene3D" id="2.170.120.40">
    <property type="entry name" value="YbbR-like domain"/>
    <property type="match status" value="1"/>
</dbReference>
<evidence type="ECO:0000313" key="1">
    <source>
        <dbReference type="EMBL" id="OQD43373.1"/>
    </source>
</evidence>
<accession>A0A1V6LT62</accession>
<proteinExistence type="predicted"/>
<dbReference type="AlphaFoldDB" id="A0A1V6LT62"/>
<dbReference type="OrthoDB" id="1150187at2"/>
<reference evidence="1 2" key="1">
    <citation type="submission" date="2016-12" db="EMBL/GenBank/DDBJ databases">
        <authorList>
            <person name="Song W.-J."/>
            <person name="Kurnit D.M."/>
        </authorList>
    </citation>
    <scope>NUCLEOTIDE SEQUENCE [LARGE SCALE GENOMIC DNA]</scope>
    <source>
        <strain evidence="1 2">HSG9</strain>
    </source>
</reference>
<dbReference type="RefSeq" id="WP_080318473.1">
    <property type="nucleotide sequence ID" value="NZ_MTBC01000003.1"/>
</dbReference>
<evidence type="ECO:0000313" key="2">
    <source>
        <dbReference type="Proteomes" id="UP000191680"/>
    </source>
</evidence>
<gene>
    <name evidence="1" type="ORF">BUL40_05965</name>
</gene>
<organism evidence="1 2">
    <name type="scientific">Croceivirga radicis</name>
    <dbReference type="NCBI Taxonomy" id="1929488"/>
    <lineage>
        <taxon>Bacteria</taxon>
        <taxon>Pseudomonadati</taxon>
        <taxon>Bacteroidota</taxon>
        <taxon>Flavobacteriia</taxon>
        <taxon>Flavobacteriales</taxon>
        <taxon>Flavobacteriaceae</taxon>
        <taxon>Croceivirga</taxon>
    </lineage>
</organism>